<feature type="compositionally biased region" description="Acidic residues" evidence="1">
    <location>
        <begin position="573"/>
        <end position="583"/>
    </location>
</feature>
<reference evidence="3 4" key="1">
    <citation type="submission" date="2016-07" db="EMBL/GenBank/DDBJ databases">
        <title>Pervasive Adenine N6-methylation of Active Genes in Fungi.</title>
        <authorList>
            <consortium name="DOE Joint Genome Institute"/>
            <person name="Mondo S.J."/>
            <person name="Dannebaum R.O."/>
            <person name="Kuo R.C."/>
            <person name="Labutti K."/>
            <person name="Haridas S."/>
            <person name="Kuo A."/>
            <person name="Salamov A."/>
            <person name="Ahrendt S.R."/>
            <person name="Lipzen A."/>
            <person name="Sullivan W."/>
            <person name="Andreopoulos W.B."/>
            <person name="Clum A."/>
            <person name="Lindquist E."/>
            <person name="Daum C."/>
            <person name="Ramamoorthy G.K."/>
            <person name="Gryganskyi A."/>
            <person name="Culley D."/>
            <person name="Magnuson J.K."/>
            <person name="James T.Y."/>
            <person name="O'Malley M.A."/>
            <person name="Stajich J.E."/>
            <person name="Spatafora J.W."/>
            <person name="Visel A."/>
            <person name="Grigoriev I.V."/>
        </authorList>
    </citation>
    <scope>NUCLEOTIDE SEQUENCE [LARGE SCALE GENOMIC DNA]</scope>
    <source>
        <strain evidence="3 4">CBS 115471</strain>
    </source>
</reference>
<dbReference type="AlphaFoldDB" id="A0A1Y2A2S4"/>
<keyword evidence="4" id="KW-1185">Reference proteome</keyword>
<feature type="compositionally biased region" description="Basic and acidic residues" evidence="1">
    <location>
        <begin position="287"/>
        <end position="305"/>
    </location>
</feature>
<dbReference type="InterPro" id="IPR002562">
    <property type="entry name" value="3'-5'_exonuclease_dom"/>
</dbReference>
<dbReference type="OrthoDB" id="1920326at2759"/>
<proteinExistence type="predicted"/>
<gene>
    <name evidence="3" type="ORF">BCR34DRAFT_120944</name>
</gene>
<dbReference type="PANTHER" id="PTHR47765">
    <property type="entry name" value="3'-5' EXONUCLEASE DOMAIN-CONTAINING PROTEIN"/>
    <property type="match status" value="1"/>
</dbReference>
<feature type="region of interest" description="Disordered" evidence="1">
    <location>
        <begin position="52"/>
        <end position="76"/>
    </location>
</feature>
<sequence length="932" mass="104264">MLLPYRLSVISVPNANRLRFWSVKRLPPLTSLPDMPPLTSLPDMLCLPRTPPAHSQASNRPLTIPSHPTPASGRQQLARNHTWNPTHGIAFSRHSCGIQTRHHSTQSEDQLARGEVPCSSLAAAARRPPSRESSGQKPTRLPSAPSLQTSSPQPASTRTDSEPSTRARRRGAPIVSKELQTINWLKGSGERGGDNKLEGLQEPGNADVEWLQRTLYEWEPLAASTTELRHEDVMEAASGEAMHQVALEDISGNKAKEDSPIPKLSPSFTSAMEEAFYSEQFNEQDEEMRSEGEQESESKAEGEPEVHIPLSFQIPEEAMLSAMKADPGTEAQFYRHDIYRGPDDKEILLHYCTTFDVAERAAKYFLNEKVLGFDIEWRPWANAKTGGVKENVSLIQLACEDRIALFHIALFKGDTPDKLLPPTLKTIIEDPEIWKVGVSIKGDFTRVDTWLGTKAQGQYELSRLHNLVEHYVLNRSKVNNKLVSLAKQVEQHLGLPLFKGKVRESDWSATTHLSREQIAYAATDAYAGFRIFDALEAKRVQLRPVPPRPVCVEPDSARPVRRRAKAAPKLVEEREEEDIVEEDEQYDTAAEELSGTQEIEQLSDGESLSECSEESIDPNGDYALPTTLIGRLSINADQDDGAVDTYVVPTRRVGRIRLPSPHGANVSYPILPDVSSEAENESDSSSAFETPPKPLKRRIARKMVQEPAPVDPDIDLDNTRSEMEVDKDEELLPSGSTTEKRPVRATEFVKQDQGSGKVLEQIKNRECTLDPTPASTKSKKAKPRPSQPEAQSTPMPEHYTPIFTPLVQTTQVKSEEYISADAWASEYLSSTIPSPSKSMVSPPPRVRATLPPLRAYHLWRHQLLPLQEIAKHLRDPPLAISTVNSYILQAIVLEKLEYKNEELRVLLKKLPEALRRSRFRYLVERVEGSGMR</sequence>
<protein>
    <recommendedName>
        <fullName evidence="2">3'-5' exonuclease domain-containing protein</fullName>
    </recommendedName>
</protein>
<dbReference type="GO" id="GO:0006139">
    <property type="term" value="P:nucleobase-containing compound metabolic process"/>
    <property type="evidence" value="ECO:0007669"/>
    <property type="project" value="InterPro"/>
</dbReference>
<feature type="compositionally biased region" description="Low complexity" evidence="1">
    <location>
        <begin position="121"/>
        <end position="133"/>
    </location>
</feature>
<feature type="region of interest" description="Disordered" evidence="1">
    <location>
        <begin position="675"/>
        <end position="800"/>
    </location>
</feature>
<dbReference type="PANTHER" id="PTHR47765:SF2">
    <property type="entry name" value="EXONUCLEASE MUT-7 HOMOLOG"/>
    <property type="match status" value="1"/>
</dbReference>
<dbReference type="Gene3D" id="3.30.420.10">
    <property type="entry name" value="Ribonuclease H-like superfamily/Ribonuclease H"/>
    <property type="match status" value="1"/>
</dbReference>
<feature type="region of interest" description="Disordered" evidence="1">
    <location>
        <begin position="121"/>
        <end position="201"/>
    </location>
</feature>
<dbReference type="GO" id="GO:0003676">
    <property type="term" value="F:nucleic acid binding"/>
    <property type="evidence" value="ECO:0007669"/>
    <property type="project" value="InterPro"/>
</dbReference>
<dbReference type="InterPro" id="IPR036397">
    <property type="entry name" value="RNaseH_sf"/>
</dbReference>
<evidence type="ECO:0000256" key="1">
    <source>
        <dbReference type="SAM" id="MobiDB-lite"/>
    </source>
</evidence>
<feature type="compositionally biased region" description="Polar residues" evidence="1">
    <location>
        <begin position="145"/>
        <end position="158"/>
    </location>
</feature>
<dbReference type="GO" id="GO:0008408">
    <property type="term" value="F:3'-5' exonuclease activity"/>
    <property type="evidence" value="ECO:0007669"/>
    <property type="project" value="InterPro"/>
</dbReference>
<accession>A0A1Y2A2S4</accession>
<organism evidence="3 4">
    <name type="scientific">Clohesyomyces aquaticus</name>
    <dbReference type="NCBI Taxonomy" id="1231657"/>
    <lineage>
        <taxon>Eukaryota</taxon>
        <taxon>Fungi</taxon>
        <taxon>Dikarya</taxon>
        <taxon>Ascomycota</taxon>
        <taxon>Pezizomycotina</taxon>
        <taxon>Dothideomycetes</taxon>
        <taxon>Pleosporomycetidae</taxon>
        <taxon>Pleosporales</taxon>
        <taxon>Lindgomycetaceae</taxon>
        <taxon>Clohesyomyces</taxon>
    </lineage>
</organism>
<dbReference type="SMART" id="SM00474">
    <property type="entry name" value="35EXOc"/>
    <property type="match status" value="1"/>
</dbReference>
<dbReference type="CDD" id="cd06141">
    <property type="entry name" value="WRN_exo"/>
    <property type="match status" value="1"/>
</dbReference>
<dbReference type="InterPro" id="IPR012337">
    <property type="entry name" value="RNaseH-like_sf"/>
</dbReference>
<dbReference type="STRING" id="1231657.A0A1Y2A2S4"/>
<dbReference type="Proteomes" id="UP000193144">
    <property type="component" value="Unassembled WGS sequence"/>
</dbReference>
<dbReference type="Pfam" id="PF01612">
    <property type="entry name" value="DNA_pol_A_exo1"/>
    <property type="match status" value="1"/>
</dbReference>
<feature type="compositionally biased region" description="Basic and acidic residues" evidence="1">
    <location>
        <begin position="738"/>
        <end position="750"/>
    </location>
</feature>
<feature type="region of interest" description="Disordered" evidence="1">
    <location>
        <begin position="281"/>
        <end position="305"/>
    </location>
</feature>
<dbReference type="EMBL" id="MCFA01000019">
    <property type="protein sequence ID" value="ORY16305.1"/>
    <property type="molecule type" value="Genomic_DNA"/>
</dbReference>
<evidence type="ECO:0000313" key="4">
    <source>
        <dbReference type="Proteomes" id="UP000193144"/>
    </source>
</evidence>
<feature type="region of interest" description="Disordered" evidence="1">
    <location>
        <begin position="562"/>
        <end position="583"/>
    </location>
</feature>
<dbReference type="SUPFAM" id="SSF53098">
    <property type="entry name" value="Ribonuclease H-like"/>
    <property type="match status" value="1"/>
</dbReference>
<evidence type="ECO:0000313" key="3">
    <source>
        <dbReference type="EMBL" id="ORY16305.1"/>
    </source>
</evidence>
<dbReference type="InterPro" id="IPR052408">
    <property type="entry name" value="Exonuclease_MUT-7-like"/>
</dbReference>
<evidence type="ECO:0000259" key="2">
    <source>
        <dbReference type="SMART" id="SM00474"/>
    </source>
</evidence>
<feature type="domain" description="3'-5' exonuclease" evidence="2">
    <location>
        <begin position="353"/>
        <end position="540"/>
    </location>
</feature>
<name>A0A1Y2A2S4_9PLEO</name>
<feature type="compositionally biased region" description="Basic and acidic residues" evidence="1">
    <location>
        <begin position="188"/>
        <end position="199"/>
    </location>
</feature>
<comment type="caution">
    <text evidence="3">The sequence shown here is derived from an EMBL/GenBank/DDBJ whole genome shotgun (WGS) entry which is preliminary data.</text>
</comment>